<keyword evidence="1" id="KW-0472">Membrane</keyword>
<proteinExistence type="predicted"/>
<evidence type="ECO:0000313" key="2">
    <source>
        <dbReference type="EMBL" id="GAA0721022.1"/>
    </source>
</evidence>
<evidence type="ECO:0000313" key="3">
    <source>
        <dbReference type="Proteomes" id="UP001500339"/>
    </source>
</evidence>
<keyword evidence="1" id="KW-0812">Transmembrane</keyword>
<organism evidence="2 3">
    <name type="scientific">Clostridium malenominatum</name>
    <dbReference type="NCBI Taxonomy" id="1539"/>
    <lineage>
        <taxon>Bacteria</taxon>
        <taxon>Bacillati</taxon>
        <taxon>Bacillota</taxon>
        <taxon>Clostridia</taxon>
        <taxon>Eubacteriales</taxon>
        <taxon>Clostridiaceae</taxon>
        <taxon>Clostridium</taxon>
    </lineage>
</organism>
<dbReference type="RefSeq" id="WP_343767516.1">
    <property type="nucleotide sequence ID" value="NZ_BAAACF010000001.1"/>
</dbReference>
<dbReference type="Proteomes" id="UP001500339">
    <property type="component" value="Unassembled WGS sequence"/>
</dbReference>
<reference evidence="2 3" key="1">
    <citation type="journal article" date="2019" name="Int. J. Syst. Evol. Microbiol.">
        <title>The Global Catalogue of Microorganisms (GCM) 10K type strain sequencing project: providing services to taxonomists for standard genome sequencing and annotation.</title>
        <authorList>
            <consortium name="The Broad Institute Genomics Platform"/>
            <consortium name="The Broad Institute Genome Sequencing Center for Infectious Disease"/>
            <person name="Wu L."/>
            <person name="Ma J."/>
        </authorList>
    </citation>
    <scope>NUCLEOTIDE SEQUENCE [LARGE SCALE GENOMIC DNA]</scope>
    <source>
        <strain evidence="2 3">JCM 1405</strain>
    </source>
</reference>
<protein>
    <recommendedName>
        <fullName evidence="4">DUF4179 domain-containing protein</fullName>
    </recommendedName>
</protein>
<sequence length="235" mass="26239">MDNNIKNEVGKINIPSSIRSKSLEGIKIAKKELENKKGKNKGMVKRKGTFVAAVIAIILITGVGGSYTALGKKIGGYFKDITNWKGAVTGIEYKDATDEIKIKGEWANIDSRNNMIKLEVELLKNDEISYKLTGAMTLGKYKIITSSGRTIKESEIIVKAEKEEKFTFEIEDSHKLLSKSKDDSKSNIYEGKLIIDYSLIKSEEYITVVIESLYSHAKGEAPLEIKGEWKVLLKL</sequence>
<comment type="caution">
    <text evidence="2">The sequence shown here is derived from an EMBL/GenBank/DDBJ whole genome shotgun (WGS) entry which is preliminary data.</text>
</comment>
<gene>
    <name evidence="2" type="ORF">GCM10008905_10920</name>
</gene>
<keyword evidence="3" id="KW-1185">Reference proteome</keyword>
<keyword evidence="1" id="KW-1133">Transmembrane helix</keyword>
<accession>A0ABN1ITG3</accession>
<evidence type="ECO:0008006" key="4">
    <source>
        <dbReference type="Google" id="ProtNLM"/>
    </source>
</evidence>
<name>A0ABN1ITG3_9CLOT</name>
<dbReference type="EMBL" id="BAAACF010000001">
    <property type="protein sequence ID" value="GAA0721022.1"/>
    <property type="molecule type" value="Genomic_DNA"/>
</dbReference>
<evidence type="ECO:0000256" key="1">
    <source>
        <dbReference type="SAM" id="Phobius"/>
    </source>
</evidence>
<feature type="transmembrane region" description="Helical" evidence="1">
    <location>
        <begin position="50"/>
        <end position="70"/>
    </location>
</feature>